<dbReference type="InterPro" id="IPR044861">
    <property type="entry name" value="IPNS-like_FE2OG_OXY"/>
</dbReference>
<dbReference type="Gene3D" id="2.60.120.330">
    <property type="entry name" value="B-lactam Antibiotic, Isopenicillin N Synthase, Chain"/>
    <property type="match status" value="1"/>
</dbReference>
<dbReference type="PANTHER" id="PTHR47990">
    <property type="entry name" value="2-OXOGLUTARATE (2OG) AND FE(II)-DEPENDENT OXYGENASE SUPERFAMILY PROTEIN-RELATED"/>
    <property type="match status" value="1"/>
</dbReference>
<dbReference type="GO" id="GO:0016491">
    <property type="term" value="F:oxidoreductase activity"/>
    <property type="evidence" value="ECO:0007669"/>
    <property type="project" value="UniProtKB-KW"/>
</dbReference>
<keyword evidence="2" id="KW-0560">Oxidoreductase</keyword>
<evidence type="ECO:0000259" key="3">
    <source>
        <dbReference type="PROSITE" id="PS51471"/>
    </source>
</evidence>
<evidence type="ECO:0000313" key="5">
    <source>
        <dbReference type="Proteomes" id="UP000325902"/>
    </source>
</evidence>
<dbReference type="OrthoDB" id="288590at2759"/>
<dbReference type="InterPro" id="IPR005123">
    <property type="entry name" value="Oxoglu/Fe-dep_dioxygenase_dom"/>
</dbReference>
<dbReference type="Pfam" id="PF03171">
    <property type="entry name" value="2OG-FeII_Oxy"/>
    <property type="match status" value="1"/>
</dbReference>
<gene>
    <name evidence="4" type="ORF">DBV05_g7178</name>
</gene>
<dbReference type="PROSITE" id="PS51471">
    <property type="entry name" value="FE2OG_OXY"/>
    <property type="match status" value="1"/>
</dbReference>
<dbReference type="GO" id="GO:0046872">
    <property type="term" value="F:metal ion binding"/>
    <property type="evidence" value="ECO:0007669"/>
    <property type="project" value="UniProtKB-KW"/>
</dbReference>
<protein>
    <recommendedName>
        <fullName evidence="3">Fe2OG dioxygenase domain-containing protein</fullName>
    </recommendedName>
</protein>
<keyword evidence="2" id="KW-0479">Metal-binding</keyword>
<dbReference type="InterPro" id="IPR027443">
    <property type="entry name" value="IPNS-like_sf"/>
</dbReference>
<evidence type="ECO:0000256" key="1">
    <source>
        <dbReference type="ARBA" id="ARBA00008056"/>
    </source>
</evidence>
<reference evidence="4 5" key="1">
    <citation type="journal article" date="2019" name="Sci. Rep.">
        <title>A multi-omics analysis of the grapevine pathogen Lasiodiplodia theobromae reveals that temperature affects the expression of virulence- and pathogenicity-related genes.</title>
        <authorList>
            <person name="Felix C."/>
            <person name="Meneses R."/>
            <person name="Goncalves M.F.M."/>
            <person name="Tilleman L."/>
            <person name="Duarte A.S."/>
            <person name="Jorrin-Novo J.V."/>
            <person name="Van de Peer Y."/>
            <person name="Deforce D."/>
            <person name="Van Nieuwerburgh F."/>
            <person name="Esteves A.C."/>
            <person name="Alves A."/>
        </authorList>
    </citation>
    <scope>NUCLEOTIDE SEQUENCE [LARGE SCALE GENOMIC DNA]</scope>
    <source>
        <strain evidence="4 5">LA-SOL3</strain>
    </source>
</reference>
<keyword evidence="5" id="KW-1185">Reference proteome</keyword>
<dbReference type="AlphaFoldDB" id="A0A5N5D968"/>
<dbReference type="EMBL" id="VCHE01000047">
    <property type="protein sequence ID" value="KAB2574187.1"/>
    <property type="molecule type" value="Genomic_DNA"/>
</dbReference>
<organism evidence="4 5">
    <name type="scientific">Lasiodiplodia theobromae</name>
    <dbReference type="NCBI Taxonomy" id="45133"/>
    <lineage>
        <taxon>Eukaryota</taxon>
        <taxon>Fungi</taxon>
        <taxon>Dikarya</taxon>
        <taxon>Ascomycota</taxon>
        <taxon>Pezizomycotina</taxon>
        <taxon>Dothideomycetes</taxon>
        <taxon>Dothideomycetes incertae sedis</taxon>
        <taxon>Botryosphaeriales</taxon>
        <taxon>Botryosphaeriaceae</taxon>
        <taxon>Lasiodiplodia</taxon>
    </lineage>
</organism>
<evidence type="ECO:0000256" key="2">
    <source>
        <dbReference type="RuleBase" id="RU003682"/>
    </source>
</evidence>
<dbReference type="Proteomes" id="UP000325902">
    <property type="component" value="Unassembled WGS sequence"/>
</dbReference>
<comment type="similarity">
    <text evidence="1 2">Belongs to the iron/ascorbate-dependent oxidoreductase family.</text>
</comment>
<dbReference type="InterPro" id="IPR050231">
    <property type="entry name" value="Iron_ascorbate_oxido_reductase"/>
</dbReference>
<dbReference type="SUPFAM" id="SSF51197">
    <property type="entry name" value="Clavaminate synthase-like"/>
    <property type="match status" value="1"/>
</dbReference>
<accession>A0A5N5D968</accession>
<name>A0A5N5D968_9PEZI</name>
<sequence>MAAAVANNNPTSILAEPALATEQDSPPSPAPFIGLSSDTPLLTSPSIQAPFDAIRQLFDHLRATPDAAAALNATYPKRGILKMAATHNPTSDQKFTIDLSPTRISLIPNDVRASLSPHGLDAILTFFSAASAAYIGPILATLSAAAGADLAPYHRGGNLNWRLCDYSPDTAAPQDPNGCGAHTDYGTFSIIFQDGVSGLEIEDLEKPGEWTRVPGDATVVLAGWCALVLSGGKVRALRHRVRRVPGMRRLSAVLFVAPDLDVVLKPVEGVKPAMAFSKEVMGGEVDVEWFKEVMGKRWRWREGNEELADGEEMTQDDDIRRLIFEIFGRAATDAFERVPTEGIFERAATAPSELAAYNKKSTTSKLTTYNKKSTTSNLAAYNKKSTISSREIQVSAYTVHTYFEAWEKGAVMGTRVFLFLFGFLALTLHF</sequence>
<comment type="caution">
    <text evidence="4">The sequence shown here is derived from an EMBL/GenBank/DDBJ whole genome shotgun (WGS) entry which is preliminary data.</text>
</comment>
<feature type="domain" description="Fe2OG dioxygenase" evidence="3">
    <location>
        <begin position="158"/>
        <end position="258"/>
    </location>
</feature>
<evidence type="ECO:0000313" key="4">
    <source>
        <dbReference type="EMBL" id="KAB2574187.1"/>
    </source>
</evidence>
<proteinExistence type="inferred from homology"/>
<keyword evidence="2" id="KW-0408">Iron</keyword>